<accession>A0A9N7P252</accession>
<keyword evidence="3" id="KW-1185">Reference proteome</keyword>
<gene>
    <name evidence="2" type="ORF">SHERM_08997</name>
</gene>
<dbReference type="GO" id="GO:0015919">
    <property type="term" value="P:peroxisomal membrane transport"/>
    <property type="evidence" value="ECO:0007669"/>
    <property type="project" value="InterPro"/>
</dbReference>
<reference evidence="2" key="1">
    <citation type="submission" date="2019-12" db="EMBL/GenBank/DDBJ databases">
        <authorList>
            <person name="Scholes J."/>
        </authorList>
    </citation>
    <scope>NUCLEOTIDE SEQUENCE</scope>
</reference>
<dbReference type="Proteomes" id="UP001153555">
    <property type="component" value="Unassembled WGS sequence"/>
</dbReference>
<keyword evidence="1" id="KW-0472">Membrane</keyword>
<sequence length="140" mass="16521">MPVLHLNVMLWKALLPPHVYFFWVSQELLRKLQSIYSSVTNSSQNSVSNELSDEFFSGDQEQYKAHHTDVEYKYLSARMSITAKDDDIVKISRQRAPCFWWFRNIRLKLGNTQIEGFALLASLLLLIYYFARRKQATLKR</sequence>
<organism evidence="2 3">
    <name type="scientific">Striga hermonthica</name>
    <name type="common">Purple witchweed</name>
    <name type="synonym">Buchnera hermonthica</name>
    <dbReference type="NCBI Taxonomy" id="68872"/>
    <lineage>
        <taxon>Eukaryota</taxon>
        <taxon>Viridiplantae</taxon>
        <taxon>Streptophyta</taxon>
        <taxon>Embryophyta</taxon>
        <taxon>Tracheophyta</taxon>
        <taxon>Spermatophyta</taxon>
        <taxon>Magnoliopsida</taxon>
        <taxon>eudicotyledons</taxon>
        <taxon>Gunneridae</taxon>
        <taxon>Pentapetalae</taxon>
        <taxon>asterids</taxon>
        <taxon>lamiids</taxon>
        <taxon>Lamiales</taxon>
        <taxon>Orobanchaceae</taxon>
        <taxon>Buchnereae</taxon>
        <taxon>Striga</taxon>
    </lineage>
</organism>
<dbReference type="InterPro" id="IPR034571">
    <property type="entry name" value="APEM9"/>
</dbReference>
<dbReference type="PANTHER" id="PTHR36361:SF1">
    <property type="entry name" value="PROTEIN APEM9"/>
    <property type="match status" value="1"/>
</dbReference>
<proteinExistence type="predicted"/>
<evidence type="ECO:0000313" key="3">
    <source>
        <dbReference type="Proteomes" id="UP001153555"/>
    </source>
</evidence>
<protein>
    <submittedName>
        <fullName evidence="2">Uncharacterized protein</fullName>
    </submittedName>
</protein>
<evidence type="ECO:0000313" key="2">
    <source>
        <dbReference type="EMBL" id="CAA0843143.1"/>
    </source>
</evidence>
<comment type="caution">
    <text evidence="2">The sequence shown here is derived from an EMBL/GenBank/DDBJ whole genome shotgun (WGS) entry which is preliminary data.</text>
</comment>
<evidence type="ECO:0000256" key="1">
    <source>
        <dbReference type="SAM" id="Phobius"/>
    </source>
</evidence>
<keyword evidence="1" id="KW-1133">Transmembrane helix</keyword>
<dbReference type="OrthoDB" id="1919407at2759"/>
<feature type="transmembrane region" description="Helical" evidence="1">
    <location>
        <begin position="114"/>
        <end position="131"/>
    </location>
</feature>
<dbReference type="EMBL" id="CACSLK010034598">
    <property type="protein sequence ID" value="CAA0843143.1"/>
    <property type="molecule type" value="Genomic_DNA"/>
</dbReference>
<name>A0A9N7P252_STRHE</name>
<dbReference type="AlphaFoldDB" id="A0A9N7P252"/>
<dbReference type="PANTHER" id="PTHR36361">
    <property type="entry name" value="PROTEIN APEM9"/>
    <property type="match status" value="1"/>
</dbReference>
<keyword evidence="1" id="KW-0812">Transmembrane</keyword>